<proteinExistence type="predicted"/>
<sequence>MTRLFIDCVDNYEFLEPISEGQFSTVFKAKKKINQKIVAIKKITKKITKYGIEKLFCLFDLFQNIEAERYLVRLDGYFIYDDKLHLIMPFYEKGSLQDYIRGPHLTSESIVCILKHLVHGLQFLYKKGFVYPDLKPCNVLIAAVECGKIHVVIDYFKLNRSMKTITRTTSFKNPDLCRGKEYGPKVDIYALGAVFYSMLTNSNPPNKRKKILQTADQIVKDSVACELLKEMLKDKNPISLEGIFEHKYVKEKCAHVKLFGGRCMECAESQRAEMKSEKKDAKKKS</sequence>
<evidence type="ECO:0000313" key="1">
    <source>
        <dbReference type="Proteomes" id="UP000887576"/>
    </source>
</evidence>
<dbReference type="WBParaSite" id="JU765_v2.g10907.t1">
    <property type="protein sequence ID" value="JU765_v2.g10907.t1"/>
    <property type="gene ID" value="JU765_v2.g10907"/>
</dbReference>
<accession>A0AC34PXG8</accession>
<reference evidence="2" key="1">
    <citation type="submission" date="2022-11" db="UniProtKB">
        <authorList>
            <consortium name="WormBaseParasite"/>
        </authorList>
    </citation>
    <scope>IDENTIFICATION</scope>
</reference>
<organism evidence="1 2">
    <name type="scientific">Panagrolaimus sp. JU765</name>
    <dbReference type="NCBI Taxonomy" id="591449"/>
    <lineage>
        <taxon>Eukaryota</taxon>
        <taxon>Metazoa</taxon>
        <taxon>Ecdysozoa</taxon>
        <taxon>Nematoda</taxon>
        <taxon>Chromadorea</taxon>
        <taxon>Rhabditida</taxon>
        <taxon>Tylenchina</taxon>
        <taxon>Panagrolaimomorpha</taxon>
        <taxon>Panagrolaimoidea</taxon>
        <taxon>Panagrolaimidae</taxon>
        <taxon>Panagrolaimus</taxon>
    </lineage>
</organism>
<dbReference type="Proteomes" id="UP000887576">
    <property type="component" value="Unplaced"/>
</dbReference>
<name>A0AC34PXG8_9BILA</name>
<protein>
    <submittedName>
        <fullName evidence="2">Protein kinase domain-containing protein</fullName>
    </submittedName>
</protein>
<evidence type="ECO:0000313" key="2">
    <source>
        <dbReference type="WBParaSite" id="JU765_v2.g10907.t1"/>
    </source>
</evidence>